<evidence type="ECO:0000259" key="5">
    <source>
        <dbReference type="PROSITE" id="PS50071"/>
    </source>
</evidence>
<dbReference type="InterPro" id="IPR009057">
    <property type="entry name" value="Homeodomain-like_sf"/>
</dbReference>
<dbReference type="AlphaFoldDB" id="A0AA38G1G7"/>
<dbReference type="Pfam" id="PF00046">
    <property type="entry name" value="Homeodomain"/>
    <property type="match status" value="1"/>
</dbReference>
<proteinExistence type="predicted"/>
<dbReference type="GO" id="GO:0003677">
    <property type="term" value="F:DNA binding"/>
    <property type="evidence" value="ECO:0007669"/>
    <property type="project" value="UniProtKB-UniRule"/>
</dbReference>
<dbReference type="GO" id="GO:0003700">
    <property type="term" value="F:DNA-binding transcription factor activity"/>
    <property type="evidence" value="ECO:0007669"/>
    <property type="project" value="InterPro"/>
</dbReference>
<protein>
    <recommendedName>
        <fullName evidence="5">Homeobox domain-containing protein</fullName>
    </recommendedName>
</protein>
<accession>A0AA38G1G7</accession>
<dbReference type="EMBL" id="JAHRHJ020000005">
    <property type="protein sequence ID" value="KAH9314597.1"/>
    <property type="molecule type" value="Genomic_DNA"/>
</dbReference>
<dbReference type="PANTHER" id="PTHR46777">
    <property type="entry name" value="WUSCHEL-RELATED HOMEOBOX 13"/>
    <property type="match status" value="1"/>
</dbReference>
<keyword evidence="2 3" id="KW-0539">Nucleus</keyword>
<feature type="region of interest" description="Disordered" evidence="4">
    <location>
        <begin position="138"/>
        <end position="174"/>
    </location>
</feature>
<dbReference type="PROSITE" id="PS50071">
    <property type="entry name" value="HOMEOBOX_2"/>
    <property type="match status" value="1"/>
</dbReference>
<dbReference type="InterPro" id="IPR044559">
    <property type="entry name" value="WOX13-like"/>
</dbReference>
<feature type="non-terminal residue" evidence="6">
    <location>
        <position position="534"/>
    </location>
</feature>
<feature type="compositionally biased region" description="Polar residues" evidence="4">
    <location>
        <begin position="478"/>
        <end position="488"/>
    </location>
</feature>
<feature type="domain" description="Homeobox" evidence="5">
    <location>
        <begin position="69"/>
        <end position="134"/>
    </location>
</feature>
<dbReference type="CDD" id="cd00086">
    <property type="entry name" value="homeodomain"/>
    <property type="match status" value="1"/>
</dbReference>
<dbReference type="InterPro" id="IPR001356">
    <property type="entry name" value="HD"/>
</dbReference>
<dbReference type="SUPFAM" id="SSF46689">
    <property type="entry name" value="Homeodomain-like"/>
    <property type="match status" value="1"/>
</dbReference>
<dbReference type="Proteomes" id="UP000824469">
    <property type="component" value="Unassembled WGS sequence"/>
</dbReference>
<keyword evidence="2 3" id="KW-0238">DNA-binding</keyword>
<evidence type="ECO:0000256" key="3">
    <source>
        <dbReference type="RuleBase" id="RU000682"/>
    </source>
</evidence>
<feature type="region of interest" description="Disordered" evidence="4">
    <location>
        <begin position="246"/>
        <end position="265"/>
    </location>
</feature>
<dbReference type="OMA" id="IFLMGSE"/>
<sequence>NSTAAMPPHDNSQLVMTKKQMDTLRRQISVFSTICSQLVEMHKAMSQQASASSLEHMLDDPVSFGPGSRPPARQRWTPSQTQLHILERLYSYGNGTPNKQNIKKITSELIQHGPISEMNVYNWFQNRKARAKRKLQLLPHKEGDSEVDTDGESCREKKTQTEDEMNKEDESAWMDEKTAEAYESKHNIFLMGSEQADANPQINVRNQCIFLMGSEQAEAKPQIHGINHEMFNVGPCMPVANAQTGEKSYGMESSKPHSTDQQQFNDSQDNVSSLIYLQSEADVEADALLERPRNSTIACTANEISVSNQQEFGVMTVLLDGKWCEVPIGVVDVRKMFGDNALLLDSHGHVVPTNDAGITFHPLHASESYSLIRFIKMDEKRSKKRLYTYTRICVEVDLSKGLYDKMELIFEDFKWVHVLDYANNVFRCRLCRQTGYLHDACPQQHPMARNKKSPSTKMKDSNPDHSFSGMEASHRASALQSNSWTVVTKSKDKKGHFEPPTPSPWASLATTPPVSPSPWLSPTTTPHVSTFRFL</sequence>
<dbReference type="PANTHER" id="PTHR46777:SF5">
    <property type="entry name" value="WUSCHEL-RELATED HOMEOBOX 13"/>
    <property type="match status" value="1"/>
</dbReference>
<dbReference type="Gene3D" id="1.10.10.60">
    <property type="entry name" value="Homeodomain-like"/>
    <property type="match status" value="1"/>
</dbReference>
<keyword evidence="2 3" id="KW-0371">Homeobox</keyword>
<feature type="DNA-binding region" description="Homeobox" evidence="2">
    <location>
        <begin position="71"/>
        <end position="135"/>
    </location>
</feature>
<evidence type="ECO:0000256" key="2">
    <source>
        <dbReference type="PROSITE-ProRule" id="PRU00108"/>
    </source>
</evidence>
<reference evidence="6 7" key="1">
    <citation type="journal article" date="2021" name="Nat. Plants">
        <title>The Taxus genome provides insights into paclitaxel biosynthesis.</title>
        <authorList>
            <person name="Xiong X."/>
            <person name="Gou J."/>
            <person name="Liao Q."/>
            <person name="Li Y."/>
            <person name="Zhou Q."/>
            <person name="Bi G."/>
            <person name="Li C."/>
            <person name="Du R."/>
            <person name="Wang X."/>
            <person name="Sun T."/>
            <person name="Guo L."/>
            <person name="Liang H."/>
            <person name="Lu P."/>
            <person name="Wu Y."/>
            <person name="Zhang Z."/>
            <person name="Ro D.K."/>
            <person name="Shang Y."/>
            <person name="Huang S."/>
            <person name="Yan J."/>
        </authorList>
    </citation>
    <scope>NUCLEOTIDE SEQUENCE [LARGE SCALE GENOMIC DNA]</scope>
    <source>
        <strain evidence="6">Ta-2019</strain>
    </source>
</reference>
<evidence type="ECO:0000313" key="6">
    <source>
        <dbReference type="EMBL" id="KAH9314597.1"/>
    </source>
</evidence>
<feature type="compositionally biased region" description="Basic and acidic residues" evidence="4">
    <location>
        <begin position="152"/>
        <end position="161"/>
    </location>
</feature>
<name>A0AA38G1G7_TAXCH</name>
<dbReference type="SMART" id="SM00389">
    <property type="entry name" value="HOX"/>
    <property type="match status" value="1"/>
</dbReference>
<dbReference type="GO" id="GO:0005634">
    <property type="term" value="C:nucleus"/>
    <property type="evidence" value="ECO:0007669"/>
    <property type="project" value="UniProtKB-SubCell"/>
</dbReference>
<evidence type="ECO:0000313" key="7">
    <source>
        <dbReference type="Proteomes" id="UP000824469"/>
    </source>
</evidence>
<comment type="subcellular location">
    <subcellularLocation>
        <location evidence="1 2 3">Nucleus</location>
    </subcellularLocation>
</comment>
<organism evidence="6 7">
    <name type="scientific">Taxus chinensis</name>
    <name type="common">Chinese yew</name>
    <name type="synonym">Taxus wallichiana var. chinensis</name>
    <dbReference type="NCBI Taxonomy" id="29808"/>
    <lineage>
        <taxon>Eukaryota</taxon>
        <taxon>Viridiplantae</taxon>
        <taxon>Streptophyta</taxon>
        <taxon>Embryophyta</taxon>
        <taxon>Tracheophyta</taxon>
        <taxon>Spermatophyta</taxon>
        <taxon>Pinopsida</taxon>
        <taxon>Pinidae</taxon>
        <taxon>Conifers II</taxon>
        <taxon>Cupressales</taxon>
        <taxon>Taxaceae</taxon>
        <taxon>Taxus</taxon>
    </lineage>
</organism>
<evidence type="ECO:0000256" key="4">
    <source>
        <dbReference type="SAM" id="MobiDB-lite"/>
    </source>
</evidence>
<feature type="region of interest" description="Disordered" evidence="4">
    <location>
        <begin position="444"/>
        <end position="525"/>
    </location>
</feature>
<comment type="caution">
    <text evidence="6">The sequence shown here is derived from an EMBL/GenBank/DDBJ whole genome shotgun (WGS) entry which is preliminary data.</text>
</comment>
<keyword evidence="7" id="KW-1185">Reference proteome</keyword>
<evidence type="ECO:0000256" key="1">
    <source>
        <dbReference type="ARBA" id="ARBA00004123"/>
    </source>
</evidence>
<gene>
    <name evidence="6" type="ORF">KI387_023224</name>
</gene>